<reference evidence="2 3" key="1">
    <citation type="submission" date="2024-01" db="EMBL/GenBank/DDBJ databases">
        <title>Complete genome sequence of Citroniella saccharovorans strain M6.X9, isolated from human fecal sample.</title>
        <authorList>
            <person name="Cheng G."/>
            <person name="Westerholm M."/>
            <person name="Schnurer A."/>
        </authorList>
    </citation>
    <scope>NUCLEOTIDE SEQUENCE [LARGE SCALE GENOMIC DNA]</scope>
    <source>
        <strain evidence="2 3">DSM 29873</strain>
    </source>
</reference>
<dbReference type="Pfam" id="PF01206">
    <property type="entry name" value="TusA"/>
    <property type="match status" value="1"/>
</dbReference>
<feature type="domain" description="UPF0033" evidence="1">
    <location>
        <begin position="2"/>
        <end position="68"/>
    </location>
</feature>
<dbReference type="InterPro" id="IPR036868">
    <property type="entry name" value="TusA-like_sf"/>
</dbReference>
<accession>A0AAW9N0B7</accession>
<name>A0AAW9N0B7_9FIRM</name>
<evidence type="ECO:0000259" key="1">
    <source>
        <dbReference type="Pfam" id="PF01206"/>
    </source>
</evidence>
<keyword evidence="3" id="KW-1185">Reference proteome</keyword>
<protein>
    <submittedName>
        <fullName evidence="2">Sulfurtransferase TusA family protein</fullName>
    </submittedName>
</protein>
<dbReference type="AlphaFoldDB" id="A0AAW9N0B7"/>
<gene>
    <name evidence="2" type="ORF">VLK81_08890</name>
</gene>
<dbReference type="Proteomes" id="UP001357733">
    <property type="component" value="Unassembled WGS sequence"/>
</dbReference>
<dbReference type="EMBL" id="JAYKOT010000003">
    <property type="protein sequence ID" value="MEB3430100.1"/>
    <property type="molecule type" value="Genomic_DNA"/>
</dbReference>
<dbReference type="CDD" id="cd03421">
    <property type="entry name" value="SirA_like_N"/>
    <property type="match status" value="1"/>
</dbReference>
<dbReference type="InterPro" id="IPR001455">
    <property type="entry name" value="TusA-like"/>
</dbReference>
<dbReference type="SUPFAM" id="SSF64307">
    <property type="entry name" value="SirA-like"/>
    <property type="match status" value="1"/>
</dbReference>
<dbReference type="RefSeq" id="WP_324620260.1">
    <property type="nucleotide sequence ID" value="NZ_JAYKOT010000003.1"/>
</dbReference>
<evidence type="ECO:0000313" key="3">
    <source>
        <dbReference type="Proteomes" id="UP001357733"/>
    </source>
</evidence>
<comment type="caution">
    <text evidence="2">The sequence shown here is derived from an EMBL/GenBank/DDBJ whole genome shotgun (WGS) entry which is preliminary data.</text>
</comment>
<proteinExistence type="predicted"/>
<sequence>MKVVDTRGLSCPEPVILTKNAADSGEKELEVLVDTNVSKENVTRFLEGSGYKVEVKEDGDSFKLVCRK</sequence>
<dbReference type="Gene3D" id="3.30.110.40">
    <property type="entry name" value="TusA-like domain"/>
    <property type="match status" value="1"/>
</dbReference>
<organism evidence="2 3">
    <name type="scientific">Citroniella saccharovorans</name>
    <dbReference type="NCBI Taxonomy" id="2053367"/>
    <lineage>
        <taxon>Bacteria</taxon>
        <taxon>Bacillati</taxon>
        <taxon>Bacillota</taxon>
        <taxon>Tissierellia</taxon>
        <taxon>Tissierellales</taxon>
        <taxon>Peptoniphilaceae</taxon>
        <taxon>Citroniella</taxon>
    </lineage>
</organism>
<evidence type="ECO:0000313" key="2">
    <source>
        <dbReference type="EMBL" id="MEB3430100.1"/>
    </source>
</evidence>